<dbReference type="InterPro" id="IPR036986">
    <property type="entry name" value="S4_RNA-bd_sf"/>
</dbReference>
<name>A0A1H6SER4_9LACT</name>
<dbReference type="OrthoDB" id="9811532at2"/>
<dbReference type="SUPFAM" id="SSF55174">
    <property type="entry name" value="Alpha-L RNA-binding motif"/>
    <property type="match status" value="1"/>
</dbReference>
<dbReference type="PROSITE" id="PS50889">
    <property type="entry name" value="S4"/>
    <property type="match status" value="1"/>
</dbReference>
<organism evidence="2 3">
    <name type="scientific">Alkalibacterium gilvum</name>
    <dbReference type="NCBI Taxonomy" id="1130080"/>
    <lineage>
        <taxon>Bacteria</taxon>
        <taxon>Bacillati</taxon>
        <taxon>Bacillota</taxon>
        <taxon>Bacilli</taxon>
        <taxon>Lactobacillales</taxon>
        <taxon>Carnobacteriaceae</taxon>
        <taxon>Alkalibacterium</taxon>
    </lineage>
</organism>
<dbReference type="Proteomes" id="UP000198564">
    <property type="component" value="Unassembled WGS sequence"/>
</dbReference>
<protein>
    <submittedName>
        <fullName evidence="2">S4 domain protein YaaA</fullName>
    </submittedName>
</protein>
<gene>
    <name evidence="2" type="ORF">SAMN04488113_10738</name>
</gene>
<evidence type="ECO:0000256" key="1">
    <source>
        <dbReference type="PROSITE-ProRule" id="PRU00182"/>
    </source>
</evidence>
<dbReference type="NCBIfam" id="TIGR02988">
    <property type="entry name" value="YaaA_near_RecF"/>
    <property type="match status" value="1"/>
</dbReference>
<dbReference type="InterPro" id="IPR014330">
    <property type="entry name" value="RNA-bd_S4-rel_YaaA"/>
</dbReference>
<reference evidence="3" key="1">
    <citation type="submission" date="2016-10" db="EMBL/GenBank/DDBJ databases">
        <authorList>
            <person name="Varghese N."/>
            <person name="Submissions S."/>
        </authorList>
    </citation>
    <scope>NUCLEOTIDE SEQUENCE [LARGE SCALE GENOMIC DNA]</scope>
    <source>
        <strain evidence="3">DSM 25751</strain>
    </source>
</reference>
<dbReference type="EMBL" id="FNYW01000007">
    <property type="protein sequence ID" value="SEI64484.1"/>
    <property type="molecule type" value="Genomic_DNA"/>
</dbReference>
<proteinExistence type="predicted"/>
<dbReference type="Gene3D" id="3.10.290.10">
    <property type="entry name" value="RNA-binding S4 domain"/>
    <property type="match status" value="1"/>
</dbReference>
<dbReference type="Pfam" id="PF13275">
    <property type="entry name" value="S4_2"/>
    <property type="match status" value="1"/>
</dbReference>
<keyword evidence="1" id="KW-0694">RNA-binding</keyword>
<dbReference type="AlphaFoldDB" id="A0A1H6SER4"/>
<dbReference type="STRING" id="1130080.SAMN04488113_10738"/>
<accession>A0A1H6SER4</accession>
<dbReference type="RefSeq" id="WP_091633555.1">
    <property type="nucleotide sequence ID" value="NZ_FNYW01000007.1"/>
</dbReference>
<dbReference type="GO" id="GO:0003723">
    <property type="term" value="F:RNA binding"/>
    <property type="evidence" value="ECO:0007669"/>
    <property type="project" value="UniProtKB-KW"/>
</dbReference>
<sequence>MSETIKIDDKMINLGQFLKHANIISSGGMAKPFLLDYKIWVNDELENRRGRKLYHGDTIKIEEFGTYTIKAITDGE</sequence>
<keyword evidence="3" id="KW-1185">Reference proteome</keyword>
<evidence type="ECO:0000313" key="3">
    <source>
        <dbReference type="Proteomes" id="UP000198564"/>
    </source>
</evidence>
<evidence type="ECO:0000313" key="2">
    <source>
        <dbReference type="EMBL" id="SEI64484.1"/>
    </source>
</evidence>